<dbReference type="GO" id="GO:0005737">
    <property type="term" value="C:cytoplasm"/>
    <property type="evidence" value="ECO:0007669"/>
    <property type="project" value="UniProtKB-ARBA"/>
</dbReference>
<evidence type="ECO:0000259" key="4">
    <source>
        <dbReference type="SMART" id="SM00967"/>
    </source>
</evidence>
<evidence type="ECO:0000256" key="2">
    <source>
        <dbReference type="ARBA" id="ARBA00022603"/>
    </source>
</evidence>
<evidence type="ECO:0000313" key="6">
    <source>
        <dbReference type="Proteomes" id="UP000463883"/>
    </source>
</evidence>
<dbReference type="RefSeq" id="WP_162362822.1">
    <property type="nucleotide sequence ID" value="NZ_CP047591.1"/>
</dbReference>
<organism evidence="5 6">
    <name type="scientific">Aminipila terrae</name>
    <dbReference type="NCBI Taxonomy" id="2697030"/>
    <lineage>
        <taxon>Bacteria</taxon>
        <taxon>Bacillati</taxon>
        <taxon>Bacillota</taxon>
        <taxon>Clostridia</taxon>
        <taxon>Peptostreptococcales</taxon>
        <taxon>Anaerovoracaceae</taxon>
        <taxon>Aminipila</taxon>
    </lineage>
</organism>
<dbReference type="EMBL" id="CP047591">
    <property type="protein sequence ID" value="QHI73055.1"/>
    <property type="molecule type" value="Genomic_DNA"/>
</dbReference>
<sequence length="271" mass="30268">MIKITSPDNKIFKMCLQLENRKHREKLGRYIIEGPNLIEEALKNNRIPDFLILAEEDKQKSEIVALCERYAAIAGKSGNEKVLVFEENLFARITQTENSQGILGIVQKAFYDEKDFFCGKKQGNGNVVVLDRLQDPGNVGTIIRTADAAGYDGIMILKGTVDVFSAKVVRACTGSLFRMPMLFVDSPEQAIDLLKKHHKRVVSTGFETDKYYYETDLRTNIGLVIGNEGNGICEEFKLHADTVIKIPMSGSIESLNASVAAAILMYEAMRH</sequence>
<dbReference type="PANTHER" id="PTHR43191">
    <property type="entry name" value="RRNA METHYLTRANSFERASE 3"/>
    <property type="match status" value="1"/>
</dbReference>
<dbReference type="InterPro" id="IPR051259">
    <property type="entry name" value="rRNA_Methyltransferase"/>
</dbReference>
<dbReference type="InterPro" id="IPR029064">
    <property type="entry name" value="Ribosomal_eL30-like_sf"/>
</dbReference>
<dbReference type="GO" id="GO:0006396">
    <property type="term" value="P:RNA processing"/>
    <property type="evidence" value="ECO:0007669"/>
    <property type="project" value="InterPro"/>
</dbReference>
<keyword evidence="2 5" id="KW-0489">Methyltransferase</keyword>
<dbReference type="Proteomes" id="UP000463883">
    <property type="component" value="Chromosome"/>
</dbReference>
<accession>A0A6P1MPY2</accession>
<dbReference type="InterPro" id="IPR013123">
    <property type="entry name" value="SpoU_subst-bd"/>
</dbReference>
<dbReference type="InterPro" id="IPR029026">
    <property type="entry name" value="tRNA_m1G_MTases_N"/>
</dbReference>
<keyword evidence="6" id="KW-1185">Reference proteome</keyword>
<protein>
    <submittedName>
        <fullName evidence="5">RNA methyltransferase</fullName>
    </submittedName>
</protein>
<dbReference type="GO" id="GO:0008173">
    <property type="term" value="F:RNA methyltransferase activity"/>
    <property type="evidence" value="ECO:0007669"/>
    <property type="project" value="InterPro"/>
</dbReference>
<gene>
    <name evidence="5" type="ORF">Ami3637_12160</name>
</gene>
<evidence type="ECO:0000256" key="3">
    <source>
        <dbReference type="ARBA" id="ARBA00022679"/>
    </source>
</evidence>
<dbReference type="Pfam" id="PF22435">
    <property type="entry name" value="MRM3-like_sub_bind"/>
    <property type="match status" value="1"/>
</dbReference>
<evidence type="ECO:0000313" key="5">
    <source>
        <dbReference type="EMBL" id="QHI73055.1"/>
    </source>
</evidence>
<dbReference type="AlphaFoldDB" id="A0A6P1MPY2"/>
<proteinExistence type="inferred from homology"/>
<dbReference type="GO" id="GO:0032259">
    <property type="term" value="P:methylation"/>
    <property type="evidence" value="ECO:0007669"/>
    <property type="project" value="UniProtKB-KW"/>
</dbReference>
<dbReference type="InterPro" id="IPR029028">
    <property type="entry name" value="Alpha/beta_knot_MTases"/>
</dbReference>
<dbReference type="Gene3D" id="3.40.1280.10">
    <property type="match status" value="1"/>
</dbReference>
<dbReference type="SUPFAM" id="SSF55315">
    <property type="entry name" value="L30e-like"/>
    <property type="match status" value="1"/>
</dbReference>
<dbReference type="Pfam" id="PF00588">
    <property type="entry name" value="SpoU_methylase"/>
    <property type="match status" value="1"/>
</dbReference>
<dbReference type="Gene3D" id="3.30.1330.30">
    <property type="match status" value="1"/>
</dbReference>
<dbReference type="SUPFAM" id="SSF75217">
    <property type="entry name" value="alpha/beta knot"/>
    <property type="match status" value="1"/>
</dbReference>
<reference evidence="5 6" key="1">
    <citation type="submission" date="2020-01" db="EMBL/GenBank/DDBJ databases">
        <title>Genomic analysis of Aminipila sp. CBA3637.</title>
        <authorList>
            <person name="Kim Y.B."/>
            <person name="Roh S.W."/>
        </authorList>
    </citation>
    <scope>NUCLEOTIDE SEQUENCE [LARGE SCALE GENOMIC DNA]</scope>
    <source>
        <strain evidence="5 6">CBA3637</strain>
    </source>
</reference>
<dbReference type="InterPro" id="IPR053888">
    <property type="entry name" value="MRM3-like_sub_bind"/>
</dbReference>
<dbReference type="PANTHER" id="PTHR43191:SF2">
    <property type="entry name" value="RRNA METHYLTRANSFERASE 3, MITOCHONDRIAL"/>
    <property type="match status" value="1"/>
</dbReference>
<evidence type="ECO:0000256" key="1">
    <source>
        <dbReference type="ARBA" id="ARBA00007228"/>
    </source>
</evidence>
<feature type="domain" description="RNA 2-O ribose methyltransferase substrate binding" evidence="4">
    <location>
        <begin position="31"/>
        <end position="112"/>
    </location>
</feature>
<dbReference type="InterPro" id="IPR001537">
    <property type="entry name" value="SpoU_MeTrfase"/>
</dbReference>
<keyword evidence="3 5" id="KW-0808">Transferase</keyword>
<dbReference type="GO" id="GO:0003723">
    <property type="term" value="F:RNA binding"/>
    <property type="evidence" value="ECO:0007669"/>
    <property type="project" value="InterPro"/>
</dbReference>
<dbReference type="KEGG" id="amic:Ami3637_12160"/>
<name>A0A6P1MPY2_9FIRM</name>
<dbReference type="SMART" id="SM00967">
    <property type="entry name" value="SpoU_sub_bind"/>
    <property type="match status" value="1"/>
</dbReference>
<dbReference type="CDD" id="cd18095">
    <property type="entry name" value="SpoU-like_rRNA-MTase"/>
    <property type="match status" value="1"/>
</dbReference>
<comment type="similarity">
    <text evidence="1">Belongs to the class IV-like SAM-binding methyltransferase superfamily. RNA methyltransferase TrmH family.</text>
</comment>